<evidence type="ECO:0000256" key="2">
    <source>
        <dbReference type="ARBA" id="ARBA00022525"/>
    </source>
</evidence>
<dbReference type="SUPFAM" id="SSF55797">
    <property type="entry name" value="PR-1-like"/>
    <property type="match status" value="1"/>
</dbReference>
<dbReference type="AlphaFoldDB" id="A0A182MHW5"/>
<proteinExistence type="predicted"/>
<evidence type="ECO:0000256" key="3">
    <source>
        <dbReference type="SAM" id="SignalP"/>
    </source>
</evidence>
<keyword evidence="3" id="KW-0732">Signal</keyword>
<protein>
    <recommendedName>
        <fullName evidence="6">EGF-like domain-containing protein</fullName>
    </recommendedName>
</protein>
<comment type="subcellular location">
    <subcellularLocation>
        <location evidence="1">Secreted</location>
    </subcellularLocation>
</comment>
<organism evidence="4 5">
    <name type="scientific">Anopheles culicifacies</name>
    <dbReference type="NCBI Taxonomy" id="139723"/>
    <lineage>
        <taxon>Eukaryota</taxon>
        <taxon>Metazoa</taxon>
        <taxon>Ecdysozoa</taxon>
        <taxon>Arthropoda</taxon>
        <taxon>Hexapoda</taxon>
        <taxon>Insecta</taxon>
        <taxon>Pterygota</taxon>
        <taxon>Neoptera</taxon>
        <taxon>Endopterygota</taxon>
        <taxon>Diptera</taxon>
        <taxon>Nematocera</taxon>
        <taxon>Culicoidea</taxon>
        <taxon>Culicidae</taxon>
        <taxon>Anophelinae</taxon>
        <taxon>Anopheles</taxon>
        <taxon>culicifacies species complex</taxon>
    </lineage>
</organism>
<dbReference type="Gene3D" id="3.40.33.10">
    <property type="entry name" value="CAP"/>
    <property type="match status" value="1"/>
</dbReference>
<keyword evidence="5" id="KW-1185">Reference proteome</keyword>
<evidence type="ECO:0008006" key="6">
    <source>
        <dbReference type="Google" id="ProtNLM"/>
    </source>
</evidence>
<reference evidence="5" key="1">
    <citation type="submission" date="2013-09" db="EMBL/GenBank/DDBJ databases">
        <title>The Genome Sequence of Anopheles culicifacies species A.</title>
        <authorList>
            <consortium name="The Broad Institute Genomics Platform"/>
            <person name="Neafsey D.E."/>
            <person name="Besansky N."/>
            <person name="Howell P."/>
            <person name="Walton C."/>
            <person name="Young S.K."/>
            <person name="Zeng Q."/>
            <person name="Gargeya S."/>
            <person name="Fitzgerald M."/>
            <person name="Haas B."/>
            <person name="Abouelleil A."/>
            <person name="Allen A.W."/>
            <person name="Alvarado L."/>
            <person name="Arachchi H.M."/>
            <person name="Berlin A.M."/>
            <person name="Chapman S.B."/>
            <person name="Gainer-Dewar J."/>
            <person name="Goldberg J."/>
            <person name="Griggs A."/>
            <person name="Gujja S."/>
            <person name="Hansen M."/>
            <person name="Howarth C."/>
            <person name="Imamovic A."/>
            <person name="Ireland A."/>
            <person name="Larimer J."/>
            <person name="McCowan C."/>
            <person name="Murphy C."/>
            <person name="Pearson M."/>
            <person name="Poon T.W."/>
            <person name="Priest M."/>
            <person name="Roberts A."/>
            <person name="Saif S."/>
            <person name="Shea T."/>
            <person name="Sisk P."/>
            <person name="Sykes S."/>
            <person name="Wortman J."/>
            <person name="Nusbaum C."/>
            <person name="Birren B."/>
        </authorList>
    </citation>
    <scope>NUCLEOTIDE SEQUENCE [LARGE SCALE GENOMIC DNA]</scope>
    <source>
        <strain evidence="5">A-37</strain>
    </source>
</reference>
<sequence>MYRLALVVALFALAYHFGECTKHYSESHFCDTNYCPPGKANVGCRCKFNESYGTGCKGKSPKLHKFTKKDSQFILHLHNHLRHLFACGFINSFFPAVRMVQLVRYFSRIAER</sequence>
<keyword evidence="2" id="KW-0964">Secreted</keyword>
<accession>A0A182MHW5</accession>
<dbReference type="VEuPathDB" id="VectorBase:ACUA018680"/>
<feature type="chain" id="PRO_5008128479" description="EGF-like domain-containing protein" evidence="3">
    <location>
        <begin position="21"/>
        <end position="112"/>
    </location>
</feature>
<evidence type="ECO:0000313" key="4">
    <source>
        <dbReference type="EnsemblMetazoa" id="ACUA018680-PA"/>
    </source>
</evidence>
<dbReference type="InterPro" id="IPR035940">
    <property type="entry name" value="CAP_sf"/>
</dbReference>
<reference evidence="4" key="2">
    <citation type="submission" date="2020-05" db="UniProtKB">
        <authorList>
            <consortium name="EnsemblMetazoa"/>
        </authorList>
    </citation>
    <scope>IDENTIFICATION</scope>
    <source>
        <strain evidence="4">A-37</strain>
    </source>
</reference>
<evidence type="ECO:0000313" key="5">
    <source>
        <dbReference type="Proteomes" id="UP000075883"/>
    </source>
</evidence>
<dbReference type="Proteomes" id="UP000075883">
    <property type="component" value="Unassembled WGS sequence"/>
</dbReference>
<name>A0A182MHW5_9DIPT</name>
<feature type="signal peptide" evidence="3">
    <location>
        <begin position="1"/>
        <end position="20"/>
    </location>
</feature>
<dbReference type="EnsemblMetazoa" id="ACUA018680-RA">
    <property type="protein sequence ID" value="ACUA018680-PA"/>
    <property type="gene ID" value="ACUA018680"/>
</dbReference>
<evidence type="ECO:0000256" key="1">
    <source>
        <dbReference type="ARBA" id="ARBA00004613"/>
    </source>
</evidence>
<dbReference type="EMBL" id="AXCM01010928">
    <property type="status" value="NOT_ANNOTATED_CDS"/>
    <property type="molecule type" value="Genomic_DNA"/>
</dbReference>